<dbReference type="GO" id="GO:0003700">
    <property type="term" value="F:DNA-binding transcription factor activity"/>
    <property type="evidence" value="ECO:0007669"/>
    <property type="project" value="TreeGrafter"/>
</dbReference>
<keyword evidence="4" id="KW-0804">Transcription</keyword>
<evidence type="ECO:0000256" key="5">
    <source>
        <dbReference type="PROSITE-ProRule" id="PRU00335"/>
    </source>
</evidence>
<evidence type="ECO:0000313" key="7">
    <source>
        <dbReference type="EMBL" id="MCK8487151.1"/>
    </source>
</evidence>
<dbReference type="InterPro" id="IPR001647">
    <property type="entry name" value="HTH_TetR"/>
</dbReference>
<dbReference type="PRINTS" id="PR00455">
    <property type="entry name" value="HTHTETR"/>
</dbReference>
<organism evidence="7 8">
    <name type="scientific">Paenibacillus mellifer</name>
    <dbReference type="NCBI Taxonomy" id="2937794"/>
    <lineage>
        <taxon>Bacteria</taxon>
        <taxon>Bacillati</taxon>
        <taxon>Bacillota</taxon>
        <taxon>Bacilli</taxon>
        <taxon>Bacillales</taxon>
        <taxon>Paenibacillaceae</taxon>
        <taxon>Paenibacillus</taxon>
    </lineage>
</organism>
<evidence type="ECO:0000259" key="6">
    <source>
        <dbReference type="PROSITE" id="PS50977"/>
    </source>
</evidence>
<keyword evidence="1" id="KW-0678">Repressor</keyword>
<evidence type="ECO:0000256" key="4">
    <source>
        <dbReference type="ARBA" id="ARBA00023163"/>
    </source>
</evidence>
<dbReference type="Gene3D" id="1.10.357.10">
    <property type="entry name" value="Tetracycline Repressor, domain 2"/>
    <property type="match status" value="1"/>
</dbReference>
<dbReference type="PANTHER" id="PTHR30055">
    <property type="entry name" value="HTH-TYPE TRANSCRIPTIONAL REGULATOR RUTR"/>
    <property type="match status" value="1"/>
</dbReference>
<dbReference type="Gene3D" id="1.10.10.60">
    <property type="entry name" value="Homeodomain-like"/>
    <property type="match status" value="1"/>
</dbReference>
<sequence length="205" mass="23437">MTPPHKRSLGRPVQQPDALATSEQILRTASLLFMEKGYKSVSMNEVAEQCGITKASVYYYYPTKQDLFVASVATTLARVNGRIRKLLVEPGTFRERLLQITINYLRIPRVHMDEMFRSIQHHLSGEQQETLIRHENDLYETLREGFAQAAESGEIICSDPNLVAHLYVSMLRVGERQYADKNKLFPSAEQAAEAIVNFLWRGIHN</sequence>
<name>A0A9X1Y043_9BACL</name>
<comment type="caution">
    <text evidence="7">The sequence shown here is derived from an EMBL/GenBank/DDBJ whole genome shotgun (WGS) entry which is preliminary data.</text>
</comment>
<keyword evidence="3 5" id="KW-0238">DNA-binding</keyword>
<dbReference type="AlphaFoldDB" id="A0A9X1Y043"/>
<proteinExistence type="predicted"/>
<keyword evidence="8" id="KW-1185">Reference proteome</keyword>
<protein>
    <submittedName>
        <fullName evidence="7">TetR/AcrR family transcriptional regulator</fullName>
    </submittedName>
</protein>
<gene>
    <name evidence="7" type="ORF">M0651_08220</name>
</gene>
<feature type="DNA-binding region" description="H-T-H motif" evidence="5">
    <location>
        <begin position="42"/>
        <end position="61"/>
    </location>
</feature>
<dbReference type="Pfam" id="PF17932">
    <property type="entry name" value="TetR_C_24"/>
    <property type="match status" value="1"/>
</dbReference>
<dbReference type="RefSeq" id="WP_248551358.1">
    <property type="nucleotide sequence ID" value="NZ_JALPRK010000005.1"/>
</dbReference>
<dbReference type="InterPro" id="IPR041490">
    <property type="entry name" value="KstR2_TetR_C"/>
</dbReference>
<dbReference type="SUPFAM" id="SSF46689">
    <property type="entry name" value="Homeodomain-like"/>
    <property type="match status" value="1"/>
</dbReference>
<dbReference type="EMBL" id="JALPRK010000005">
    <property type="protein sequence ID" value="MCK8487151.1"/>
    <property type="molecule type" value="Genomic_DNA"/>
</dbReference>
<dbReference type="InterPro" id="IPR009057">
    <property type="entry name" value="Homeodomain-like_sf"/>
</dbReference>
<accession>A0A9X1Y043</accession>
<dbReference type="GO" id="GO:0000976">
    <property type="term" value="F:transcription cis-regulatory region binding"/>
    <property type="evidence" value="ECO:0007669"/>
    <property type="project" value="TreeGrafter"/>
</dbReference>
<dbReference type="PANTHER" id="PTHR30055:SF175">
    <property type="entry name" value="HTH-TYPE TRANSCRIPTIONAL REPRESSOR KSTR2"/>
    <property type="match status" value="1"/>
</dbReference>
<evidence type="ECO:0000313" key="8">
    <source>
        <dbReference type="Proteomes" id="UP001139534"/>
    </source>
</evidence>
<dbReference type="SUPFAM" id="SSF48498">
    <property type="entry name" value="Tetracyclin repressor-like, C-terminal domain"/>
    <property type="match status" value="1"/>
</dbReference>
<reference evidence="7" key="1">
    <citation type="submission" date="2022-04" db="EMBL/GenBank/DDBJ databases">
        <authorList>
            <person name="Seo M.-J."/>
        </authorList>
    </citation>
    <scope>NUCLEOTIDE SEQUENCE</scope>
    <source>
        <strain evidence="7">MBLB2552</strain>
    </source>
</reference>
<evidence type="ECO:0000256" key="3">
    <source>
        <dbReference type="ARBA" id="ARBA00023125"/>
    </source>
</evidence>
<evidence type="ECO:0000256" key="1">
    <source>
        <dbReference type="ARBA" id="ARBA00022491"/>
    </source>
</evidence>
<dbReference type="Proteomes" id="UP001139534">
    <property type="component" value="Unassembled WGS sequence"/>
</dbReference>
<keyword evidence="2" id="KW-0805">Transcription regulation</keyword>
<dbReference type="InterPro" id="IPR050109">
    <property type="entry name" value="HTH-type_TetR-like_transc_reg"/>
</dbReference>
<evidence type="ECO:0000256" key="2">
    <source>
        <dbReference type="ARBA" id="ARBA00023015"/>
    </source>
</evidence>
<dbReference type="InterPro" id="IPR036271">
    <property type="entry name" value="Tet_transcr_reg_TetR-rel_C_sf"/>
</dbReference>
<dbReference type="Pfam" id="PF00440">
    <property type="entry name" value="TetR_N"/>
    <property type="match status" value="1"/>
</dbReference>
<dbReference type="PROSITE" id="PS50977">
    <property type="entry name" value="HTH_TETR_2"/>
    <property type="match status" value="1"/>
</dbReference>
<feature type="domain" description="HTH tetR-type" evidence="6">
    <location>
        <begin position="19"/>
        <end position="79"/>
    </location>
</feature>